<name>A0A8S3YDW6_9EUPU</name>
<evidence type="ECO:0000313" key="2">
    <source>
        <dbReference type="Proteomes" id="UP000678393"/>
    </source>
</evidence>
<feature type="non-terminal residue" evidence="1">
    <location>
        <position position="61"/>
    </location>
</feature>
<feature type="non-terminal residue" evidence="1">
    <location>
        <position position="1"/>
    </location>
</feature>
<comment type="caution">
    <text evidence="1">The sequence shown here is derived from an EMBL/GenBank/DDBJ whole genome shotgun (WGS) entry which is preliminary data.</text>
</comment>
<accession>A0A8S3YDW6</accession>
<reference evidence="1" key="1">
    <citation type="submission" date="2021-04" db="EMBL/GenBank/DDBJ databases">
        <authorList>
            <consortium name="Molecular Ecology Group"/>
        </authorList>
    </citation>
    <scope>NUCLEOTIDE SEQUENCE</scope>
</reference>
<dbReference type="Proteomes" id="UP000678393">
    <property type="component" value="Unassembled WGS sequence"/>
</dbReference>
<dbReference type="EMBL" id="CAJHNH020000096">
    <property type="protein sequence ID" value="CAG5115267.1"/>
    <property type="molecule type" value="Genomic_DNA"/>
</dbReference>
<organism evidence="1 2">
    <name type="scientific">Candidula unifasciata</name>
    <dbReference type="NCBI Taxonomy" id="100452"/>
    <lineage>
        <taxon>Eukaryota</taxon>
        <taxon>Metazoa</taxon>
        <taxon>Spiralia</taxon>
        <taxon>Lophotrochozoa</taxon>
        <taxon>Mollusca</taxon>
        <taxon>Gastropoda</taxon>
        <taxon>Heterobranchia</taxon>
        <taxon>Euthyneura</taxon>
        <taxon>Panpulmonata</taxon>
        <taxon>Eupulmonata</taxon>
        <taxon>Stylommatophora</taxon>
        <taxon>Helicina</taxon>
        <taxon>Helicoidea</taxon>
        <taxon>Geomitridae</taxon>
        <taxon>Candidula</taxon>
    </lineage>
</organism>
<proteinExistence type="predicted"/>
<dbReference type="AlphaFoldDB" id="A0A8S3YDW6"/>
<protein>
    <submittedName>
        <fullName evidence="1">Uncharacterized protein</fullName>
    </submittedName>
</protein>
<keyword evidence="2" id="KW-1185">Reference proteome</keyword>
<sequence length="61" mass="6714">PFTDEEVKAFANMDLCEHFGGACGENCPFRYITHKWGIPLCPESSVLKLQCCTGPPQQGPN</sequence>
<gene>
    <name evidence="1" type="ORF">CUNI_LOCUS825</name>
</gene>
<evidence type="ECO:0000313" key="1">
    <source>
        <dbReference type="EMBL" id="CAG5115267.1"/>
    </source>
</evidence>